<sequence precursor="true">MNISRLLAGTIASVSALLLTVVGCGQSQDGVVGTAPPATVDSHDHPSEGPHHGGLIELGNEEYHAELVHDDAAGTVTVYLLDSAAKAAVPTEAPELLVNLSHDGNAEQFKLVASPEASDPVGKSSRFTSSDAELAEDLDHEGAAAQLVVTIGGKQFRGNIAHDHDGESHEEHDQ</sequence>
<evidence type="ECO:0000256" key="1">
    <source>
        <dbReference type="SAM" id="SignalP"/>
    </source>
</evidence>
<reference evidence="2 3" key="1">
    <citation type="submission" date="2019-02" db="EMBL/GenBank/DDBJ databases">
        <title>Deep-cultivation of Planctomycetes and their phenomic and genomic characterization uncovers novel biology.</title>
        <authorList>
            <person name="Wiegand S."/>
            <person name="Jogler M."/>
            <person name="Boedeker C."/>
            <person name="Pinto D."/>
            <person name="Vollmers J."/>
            <person name="Rivas-Marin E."/>
            <person name="Kohn T."/>
            <person name="Peeters S.H."/>
            <person name="Heuer A."/>
            <person name="Rast P."/>
            <person name="Oberbeckmann S."/>
            <person name="Bunk B."/>
            <person name="Jeske O."/>
            <person name="Meyerdierks A."/>
            <person name="Storesund J.E."/>
            <person name="Kallscheuer N."/>
            <person name="Luecker S."/>
            <person name="Lage O.M."/>
            <person name="Pohl T."/>
            <person name="Merkel B.J."/>
            <person name="Hornburger P."/>
            <person name="Mueller R.-W."/>
            <person name="Bruemmer F."/>
            <person name="Labrenz M."/>
            <person name="Spormann A.M."/>
            <person name="Op den Camp H."/>
            <person name="Overmann J."/>
            <person name="Amann R."/>
            <person name="Jetten M.S.M."/>
            <person name="Mascher T."/>
            <person name="Medema M.H."/>
            <person name="Devos D.P."/>
            <person name="Kaster A.-K."/>
            <person name="Ovreas L."/>
            <person name="Rohde M."/>
            <person name="Galperin M.Y."/>
            <person name="Jogler C."/>
        </authorList>
    </citation>
    <scope>NUCLEOTIDE SEQUENCE [LARGE SCALE GENOMIC DNA]</scope>
    <source>
        <strain evidence="2 3">Spa11</strain>
    </source>
</reference>
<dbReference type="EMBL" id="CP036349">
    <property type="protein sequence ID" value="QDV73752.1"/>
    <property type="molecule type" value="Genomic_DNA"/>
</dbReference>
<feature type="chain" id="PRO_5021736009" description="CHRD domain protein" evidence="1">
    <location>
        <begin position="28"/>
        <end position="174"/>
    </location>
</feature>
<name>A0A518K7I3_9BACT</name>
<dbReference type="AlphaFoldDB" id="A0A518K7I3"/>
<keyword evidence="3" id="KW-1185">Reference proteome</keyword>
<evidence type="ECO:0000313" key="2">
    <source>
        <dbReference type="EMBL" id="QDV73752.1"/>
    </source>
</evidence>
<accession>A0A518K7I3</accession>
<dbReference type="PROSITE" id="PS51257">
    <property type="entry name" value="PROKAR_LIPOPROTEIN"/>
    <property type="match status" value="1"/>
</dbReference>
<evidence type="ECO:0008006" key="4">
    <source>
        <dbReference type="Google" id="ProtNLM"/>
    </source>
</evidence>
<organism evidence="2 3">
    <name type="scientific">Botrimarina mediterranea</name>
    <dbReference type="NCBI Taxonomy" id="2528022"/>
    <lineage>
        <taxon>Bacteria</taxon>
        <taxon>Pseudomonadati</taxon>
        <taxon>Planctomycetota</taxon>
        <taxon>Planctomycetia</taxon>
        <taxon>Pirellulales</taxon>
        <taxon>Lacipirellulaceae</taxon>
        <taxon>Botrimarina</taxon>
    </lineage>
</organism>
<gene>
    <name evidence="2" type="ORF">Spa11_19510</name>
</gene>
<protein>
    <recommendedName>
        <fullName evidence="4">CHRD domain protein</fullName>
    </recommendedName>
</protein>
<dbReference type="RefSeq" id="WP_231933218.1">
    <property type="nucleotide sequence ID" value="NZ_CP036349.1"/>
</dbReference>
<keyword evidence="1" id="KW-0732">Signal</keyword>
<proteinExistence type="predicted"/>
<dbReference type="Proteomes" id="UP000316426">
    <property type="component" value="Chromosome"/>
</dbReference>
<dbReference type="KEGG" id="bmei:Spa11_19510"/>
<feature type="signal peptide" evidence="1">
    <location>
        <begin position="1"/>
        <end position="27"/>
    </location>
</feature>
<evidence type="ECO:0000313" key="3">
    <source>
        <dbReference type="Proteomes" id="UP000316426"/>
    </source>
</evidence>